<evidence type="ECO:0000259" key="14">
    <source>
        <dbReference type="PROSITE" id="PS50893"/>
    </source>
</evidence>
<dbReference type="InterPro" id="IPR003439">
    <property type="entry name" value="ABC_transporter-like_ATP-bd"/>
</dbReference>
<feature type="domain" description="ABC transporter" evidence="14">
    <location>
        <begin position="10"/>
        <end position="243"/>
    </location>
</feature>
<comment type="similarity">
    <text evidence="2">Belongs to the ABC transporter superfamily. ABCB family. Multidrug resistance exporter (TC 3.A.1.201) subfamily.</text>
</comment>
<dbReference type="InterPro" id="IPR003593">
    <property type="entry name" value="AAA+_ATPase"/>
</dbReference>
<keyword evidence="10" id="KW-1133">Transmembrane helix</keyword>
<sequence>MLIGTVKGQVDFENVNFNYKNRPSVKVLKSLNLSVKPGESVAICGPSGSGKSTCAALIFRFYDPTTGQLKFDGVDLRRLNLDYVRQQIALVSQEPILFDCSIKDNIAYGNNERVVEMDEIINAAIATNMHNFITSLPAGYETRVGLLGNQLSGGEKQRLAVARAILRQPNCCDFRFDSQSEVAVQAALDSAKTGRTSVTIAHRLSTIVNSDKIFVMKGGRIEDYGTHAQLILRDGIYQAMWKAQSSQQSESSS</sequence>
<dbReference type="Pfam" id="PF00005">
    <property type="entry name" value="ABC_tran"/>
    <property type="match status" value="1"/>
</dbReference>
<evidence type="ECO:0000313" key="16">
    <source>
        <dbReference type="Proteomes" id="UP000094527"/>
    </source>
</evidence>
<dbReference type="InterPro" id="IPR027417">
    <property type="entry name" value="P-loop_NTPase"/>
</dbReference>
<evidence type="ECO:0000256" key="6">
    <source>
        <dbReference type="ARBA" id="ARBA00022737"/>
    </source>
</evidence>
<dbReference type="EMBL" id="LJIJ01000675">
    <property type="protein sequence ID" value="ODM95431.1"/>
    <property type="molecule type" value="Genomic_DNA"/>
</dbReference>
<dbReference type="Proteomes" id="UP000094527">
    <property type="component" value="Unassembled WGS sequence"/>
</dbReference>
<reference evidence="15 16" key="1">
    <citation type="journal article" date="2016" name="Genome Biol. Evol.">
        <title>Gene Family Evolution Reflects Adaptation to Soil Environmental Stressors in the Genome of the Collembolan Orchesella cincta.</title>
        <authorList>
            <person name="Faddeeva-Vakhrusheva A."/>
            <person name="Derks M.F."/>
            <person name="Anvar S.Y."/>
            <person name="Agamennone V."/>
            <person name="Suring W."/>
            <person name="Smit S."/>
            <person name="van Straalen N.M."/>
            <person name="Roelofs D."/>
        </authorList>
    </citation>
    <scope>NUCLEOTIDE SEQUENCE [LARGE SCALE GENOMIC DNA]</scope>
    <source>
        <tissue evidence="15">Mixed pool</tissue>
    </source>
</reference>
<dbReference type="GO" id="GO:0005524">
    <property type="term" value="F:ATP binding"/>
    <property type="evidence" value="ECO:0007669"/>
    <property type="project" value="UniProtKB-KW"/>
</dbReference>
<dbReference type="GO" id="GO:0008559">
    <property type="term" value="F:ABC-type xenobiotic transporter activity"/>
    <property type="evidence" value="ECO:0007669"/>
    <property type="project" value="UniProtKB-EC"/>
</dbReference>
<evidence type="ECO:0000256" key="13">
    <source>
        <dbReference type="ARBA" id="ARBA00034018"/>
    </source>
</evidence>
<evidence type="ECO:0000256" key="1">
    <source>
        <dbReference type="ARBA" id="ARBA00004141"/>
    </source>
</evidence>
<keyword evidence="4" id="KW-0813">Transport</keyword>
<dbReference type="PROSITE" id="PS00211">
    <property type="entry name" value="ABC_TRANSPORTER_1"/>
    <property type="match status" value="1"/>
</dbReference>
<evidence type="ECO:0000256" key="10">
    <source>
        <dbReference type="ARBA" id="ARBA00022989"/>
    </source>
</evidence>
<dbReference type="OMA" id="APIWVRR"/>
<dbReference type="FunFam" id="3.40.50.300:FF:000479">
    <property type="entry name" value="Multidrug resistance protein 1A"/>
    <property type="match status" value="1"/>
</dbReference>
<evidence type="ECO:0000256" key="7">
    <source>
        <dbReference type="ARBA" id="ARBA00022741"/>
    </source>
</evidence>
<comment type="caution">
    <text evidence="15">The sequence shown here is derived from an EMBL/GenBank/DDBJ whole genome shotgun (WGS) entry which is preliminary data.</text>
</comment>
<evidence type="ECO:0000256" key="12">
    <source>
        <dbReference type="ARBA" id="ARBA00023180"/>
    </source>
</evidence>
<dbReference type="GO" id="GO:0016020">
    <property type="term" value="C:membrane"/>
    <property type="evidence" value="ECO:0007669"/>
    <property type="project" value="UniProtKB-SubCell"/>
</dbReference>
<keyword evidence="8" id="KW-0067">ATP-binding</keyword>
<evidence type="ECO:0000256" key="4">
    <source>
        <dbReference type="ARBA" id="ARBA00022448"/>
    </source>
</evidence>
<keyword evidence="5" id="KW-0812">Transmembrane</keyword>
<keyword evidence="16" id="KW-1185">Reference proteome</keyword>
<dbReference type="PANTHER" id="PTHR24221:SF648">
    <property type="entry name" value="ABC-TYPE TRANSPORTER ATR1"/>
    <property type="match status" value="1"/>
</dbReference>
<keyword evidence="6" id="KW-0677">Repeat</keyword>
<dbReference type="AlphaFoldDB" id="A0A1D2MRA8"/>
<keyword evidence="7" id="KW-0547">Nucleotide-binding</keyword>
<evidence type="ECO:0000313" key="15">
    <source>
        <dbReference type="EMBL" id="ODM95431.1"/>
    </source>
</evidence>
<dbReference type="SMART" id="SM00382">
    <property type="entry name" value="AAA"/>
    <property type="match status" value="1"/>
</dbReference>
<keyword evidence="11" id="KW-0472">Membrane</keyword>
<dbReference type="GO" id="GO:0017085">
    <property type="term" value="P:response to insecticide"/>
    <property type="evidence" value="ECO:0007669"/>
    <property type="project" value="UniProtKB-ARBA"/>
</dbReference>
<evidence type="ECO:0000256" key="5">
    <source>
        <dbReference type="ARBA" id="ARBA00022692"/>
    </source>
</evidence>
<dbReference type="SUPFAM" id="SSF52540">
    <property type="entry name" value="P-loop containing nucleoside triphosphate hydrolases"/>
    <property type="match status" value="1"/>
</dbReference>
<dbReference type="EC" id="7.6.2.2" evidence="3"/>
<dbReference type="GO" id="GO:0016887">
    <property type="term" value="F:ATP hydrolysis activity"/>
    <property type="evidence" value="ECO:0007669"/>
    <property type="project" value="InterPro"/>
</dbReference>
<name>A0A1D2MRA8_ORCCI</name>
<protein>
    <recommendedName>
        <fullName evidence="3">ABC-type xenobiotic transporter</fullName>
        <ecNumber evidence="3">7.6.2.2</ecNumber>
    </recommendedName>
</protein>
<evidence type="ECO:0000256" key="8">
    <source>
        <dbReference type="ARBA" id="ARBA00022840"/>
    </source>
</evidence>
<gene>
    <name evidence="15" type="ORF">Ocin01_11253</name>
</gene>
<dbReference type="InterPro" id="IPR017871">
    <property type="entry name" value="ABC_transporter-like_CS"/>
</dbReference>
<comment type="catalytic activity">
    <reaction evidence="13">
        <text>ATP + H2O + xenobioticSide 1 = ADP + phosphate + xenobioticSide 2.</text>
        <dbReference type="EC" id="7.6.2.2"/>
    </reaction>
</comment>
<accession>A0A1D2MRA8</accession>
<dbReference type="GO" id="GO:0097254">
    <property type="term" value="P:renal tubular secretion"/>
    <property type="evidence" value="ECO:0007669"/>
    <property type="project" value="UniProtKB-ARBA"/>
</dbReference>
<comment type="subcellular location">
    <subcellularLocation>
        <location evidence="1">Membrane</location>
        <topology evidence="1">Multi-pass membrane protein</topology>
    </subcellularLocation>
</comment>
<dbReference type="Gene3D" id="3.40.50.300">
    <property type="entry name" value="P-loop containing nucleotide triphosphate hydrolases"/>
    <property type="match status" value="1"/>
</dbReference>
<keyword evidence="12" id="KW-0325">Glycoprotein</keyword>
<dbReference type="InterPro" id="IPR039421">
    <property type="entry name" value="Type_1_exporter"/>
</dbReference>
<proteinExistence type="inferred from homology"/>
<dbReference type="OrthoDB" id="6500128at2759"/>
<dbReference type="PROSITE" id="PS50893">
    <property type="entry name" value="ABC_TRANSPORTER_2"/>
    <property type="match status" value="1"/>
</dbReference>
<evidence type="ECO:0000256" key="2">
    <source>
        <dbReference type="ARBA" id="ARBA00007577"/>
    </source>
</evidence>
<organism evidence="15 16">
    <name type="scientific">Orchesella cincta</name>
    <name type="common">Springtail</name>
    <name type="synonym">Podura cincta</name>
    <dbReference type="NCBI Taxonomy" id="48709"/>
    <lineage>
        <taxon>Eukaryota</taxon>
        <taxon>Metazoa</taxon>
        <taxon>Ecdysozoa</taxon>
        <taxon>Arthropoda</taxon>
        <taxon>Hexapoda</taxon>
        <taxon>Collembola</taxon>
        <taxon>Entomobryomorpha</taxon>
        <taxon>Entomobryoidea</taxon>
        <taxon>Orchesellidae</taxon>
        <taxon>Orchesellinae</taxon>
        <taxon>Orchesella</taxon>
    </lineage>
</organism>
<evidence type="ECO:0000256" key="3">
    <source>
        <dbReference type="ARBA" id="ARBA00012191"/>
    </source>
</evidence>
<dbReference type="PANTHER" id="PTHR24221">
    <property type="entry name" value="ATP-BINDING CASSETTE SUB-FAMILY B"/>
    <property type="match status" value="1"/>
</dbReference>
<evidence type="ECO:0000256" key="9">
    <source>
        <dbReference type="ARBA" id="ARBA00022967"/>
    </source>
</evidence>
<evidence type="ECO:0000256" key="11">
    <source>
        <dbReference type="ARBA" id="ARBA00023136"/>
    </source>
</evidence>
<keyword evidence="9" id="KW-1278">Translocase</keyword>
<dbReference type="STRING" id="48709.A0A1D2MRA8"/>